<dbReference type="HOGENOM" id="CLU_061778_1_0_9"/>
<reference evidence="1 2" key="5">
    <citation type="journal article" date="2007" name="Extremophiles">
        <title>Intragenomic diversity of the V1 regions of 16S rRNA genes in high-alkaline protease-producing Bacillus clausii spp.</title>
        <authorList>
            <person name="Kageyama Y."/>
            <person name="Takaki Y."/>
            <person name="Shimamura S."/>
            <person name="Nishi S."/>
            <person name="Nogi Y."/>
            <person name="Uchimura K."/>
            <person name="Kobayashi T."/>
            <person name="Hitomi J."/>
            <person name="Ozaki K."/>
            <person name="Kawai S."/>
            <person name="Ito S."/>
            <person name="Horikoshi K."/>
        </authorList>
    </citation>
    <scope>NUCLEOTIDE SEQUENCE [LARGE SCALE GENOMIC DNA]</scope>
    <source>
        <strain evidence="1 2">KSM-K16</strain>
    </source>
</reference>
<keyword evidence="2" id="KW-1185">Reference proteome</keyword>
<name>Q5WBN5_SHOC1</name>
<dbReference type="SUPFAM" id="SSF53448">
    <property type="entry name" value="Nucleotide-diphospho-sugar transferases"/>
    <property type="match status" value="1"/>
</dbReference>
<dbReference type="InterPro" id="IPR029044">
    <property type="entry name" value="Nucleotide-diphossugar_trans"/>
</dbReference>
<dbReference type="CAZy" id="GT2">
    <property type="family name" value="Glycosyltransferase Family 2"/>
</dbReference>
<reference evidence="1 2" key="1">
    <citation type="journal article" date="1994" name="J. Ferment. Bioeng.">
        <title>Molecular cloning and nucleotide sequence of the gene for an alkaline protease from the alkalophilic Bacillus sp. KSM-K16.</title>
        <authorList>
            <person name="Hakamada Y."/>
            <person name="Kobayashi T."/>
            <person name="Hitomi J."/>
            <person name="Kawai S."/>
            <person name="Ito S."/>
        </authorList>
    </citation>
    <scope>NUCLEOTIDE SEQUENCE [LARGE SCALE GENOMIC DNA]</scope>
    <source>
        <strain evidence="1 2">KSM-K16</strain>
    </source>
</reference>
<evidence type="ECO:0000313" key="2">
    <source>
        <dbReference type="Proteomes" id="UP000001168"/>
    </source>
</evidence>
<dbReference type="AlphaFoldDB" id="Q5WBN5"/>
<dbReference type="EMBL" id="AP006627">
    <property type="protein sequence ID" value="BAD66225.1"/>
    <property type="molecule type" value="Genomic_DNA"/>
</dbReference>
<dbReference type="KEGG" id="bcl:ABC3692"/>
<accession>Q5WBN5</accession>
<reference evidence="1 2" key="3">
    <citation type="journal article" date="1997" name="Protein Eng.">
        <title>High-resolution crystal structure of M-protease: phylogeny aided analysis of the high-alkaline adaptation mechanism.</title>
        <authorList>
            <person name="Shirai T."/>
            <person name="Suzuki A."/>
            <person name="Yamane T."/>
            <person name="Ashida T."/>
            <person name="Kobayashi T."/>
            <person name="Ito S."/>
        </authorList>
    </citation>
    <scope>NUCLEOTIDE SEQUENCE [LARGE SCALE GENOMIC DNA]</scope>
    <source>
        <strain evidence="1 2">KSM-K16</strain>
    </source>
</reference>
<dbReference type="Proteomes" id="UP000001168">
    <property type="component" value="Chromosome"/>
</dbReference>
<reference evidence="2" key="4">
    <citation type="submission" date="2003-10" db="EMBL/GenBank/DDBJ databases">
        <title>The complete genome sequence of the alkaliphilic Bacillus clausii KSM-K16.</title>
        <authorList>
            <person name="Takaki Y."/>
            <person name="Kageyama Y."/>
            <person name="Shimamura S."/>
            <person name="Suzuki H."/>
            <person name="Nishi S."/>
            <person name="Hatada Y."/>
            <person name="Kawai S."/>
            <person name="Ito S."/>
            <person name="Horikoshi K."/>
        </authorList>
    </citation>
    <scope>NUCLEOTIDE SEQUENCE [LARGE SCALE GENOMIC DNA]</scope>
    <source>
        <strain evidence="2">KSM-K16</strain>
    </source>
</reference>
<organism evidence="1 2">
    <name type="scientific">Shouchella clausii (strain KSM-K16)</name>
    <name type="common">Alkalihalobacillus clausii</name>
    <dbReference type="NCBI Taxonomy" id="66692"/>
    <lineage>
        <taxon>Bacteria</taxon>
        <taxon>Bacillati</taxon>
        <taxon>Bacillota</taxon>
        <taxon>Bacilli</taxon>
        <taxon>Bacillales</taxon>
        <taxon>Bacillaceae</taxon>
        <taxon>Shouchella</taxon>
    </lineage>
</organism>
<dbReference type="Gene3D" id="3.90.550.10">
    <property type="entry name" value="Spore Coat Polysaccharide Biosynthesis Protein SpsA, Chain A"/>
    <property type="match status" value="1"/>
</dbReference>
<evidence type="ECO:0000313" key="1">
    <source>
        <dbReference type="EMBL" id="BAD66225.1"/>
    </source>
</evidence>
<gene>
    <name evidence="1" type="ordered locus">ABC3692</name>
</gene>
<protein>
    <submittedName>
        <fullName evidence="1">Glycosyltransferase</fullName>
    </submittedName>
</protein>
<sequence>MTYGRQLPHSDAGVIGEFARINNYPQQSVIKHMGNKDKFGIKAVFCSNSFAAYRRESLEAVGMFPNDVILSEDTYVCAKMILQNLKVAYVADAKVYHSHDYSIIQEFKRYFDIGVFYGKESWINKEFSKAEREGINFLFQQIKYIIGKRKAYLIPSVISRNICKYVGYKLGQKESFIPISLKKKLSMHKKYWDK</sequence>
<reference evidence="1 2" key="2">
    <citation type="journal article" date="1995" name="Appl. Microbiol. Biotechnol.">
        <title>Purification and properties of an alkaline protease from alkalophilic Bacillus sp. KSM-K16.</title>
        <authorList>
            <person name="Kobayashi T."/>
            <person name="Hakamada Y."/>
            <person name="Adachi S."/>
            <person name="Hitomi J."/>
            <person name="Yoshimatsu T."/>
            <person name="Koike K."/>
            <person name="Kawai S."/>
            <person name="Ito S."/>
        </authorList>
    </citation>
    <scope>NUCLEOTIDE SEQUENCE [LARGE SCALE GENOMIC DNA]</scope>
    <source>
        <strain evidence="1 2">KSM-K16</strain>
    </source>
</reference>
<dbReference type="eggNOG" id="COG1215">
    <property type="taxonomic scope" value="Bacteria"/>
</dbReference>
<proteinExistence type="predicted"/>
<dbReference type="STRING" id="66692.ABC3692"/>